<evidence type="ECO:0000256" key="2">
    <source>
        <dbReference type="ARBA" id="ARBA00022840"/>
    </source>
</evidence>
<evidence type="ECO:0000313" key="6">
    <source>
        <dbReference type="Proteomes" id="UP000187283"/>
    </source>
</evidence>
<dbReference type="PANTHER" id="PTHR12435">
    <property type="match status" value="1"/>
</dbReference>
<protein>
    <submittedName>
        <fullName evidence="5">Protein kti12</fullName>
    </submittedName>
</protein>
<keyword evidence="1" id="KW-0547">Nucleotide-binding</keyword>
<dbReference type="InterPro" id="IPR027417">
    <property type="entry name" value="P-loop_NTPase"/>
</dbReference>
<keyword evidence="2" id="KW-0067">ATP-binding</keyword>
<gene>
    <name evidence="5" type="ORF">AYI70_g5906</name>
</gene>
<dbReference type="SUPFAM" id="SSF52540">
    <property type="entry name" value="P-loop containing nucleoside triphosphate hydrolases"/>
    <property type="match status" value="1"/>
</dbReference>
<organism evidence="5 6">
    <name type="scientific">Smittium culicis</name>
    <dbReference type="NCBI Taxonomy" id="133412"/>
    <lineage>
        <taxon>Eukaryota</taxon>
        <taxon>Fungi</taxon>
        <taxon>Fungi incertae sedis</taxon>
        <taxon>Zoopagomycota</taxon>
        <taxon>Kickxellomycotina</taxon>
        <taxon>Harpellomycetes</taxon>
        <taxon>Harpellales</taxon>
        <taxon>Legeriomycetaceae</taxon>
        <taxon>Smittium</taxon>
    </lineage>
</organism>
<dbReference type="FunFam" id="3.40.50.300:FF:000827">
    <property type="entry name" value="KTI12 chromatin-associated homolog"/>
    <property type="match status" value="1"/>
</dbReference>
<dbReference type="GO" id="GO:0006400">
    <property type="term" value="P:tRNA modification"/>
    <property type="evidence" value="ECO:0007669"/>
    <property type="project" value="UniProtKB-ARBA"/>
</dbReference>
<comment type="subunit">
    <text evidence="4">Interacts with the elongator complex.</text>
</comment>
<dbReference type="CDD" id="cd02019">
    <property type="entry name" value="NK"/>
    <property type="match status" value="1"/>
</dbReference>
<evidence type="ECO:0000256" key="4">
    <source>
        <dbReference type="ARBA" id="ARBA00063730"/>
    </source>
</evidence>
<evidence type="ECO:0000256" key="1">
    <source>
        <dbReference type="ARBA" id="ARBA00022741"/>
    </source>
</evidence>
<dbReference type="InterPro" id="IPR013641">
    <property type="entry name" value="KTI12/PSTK"/>
</dbReference>
<dbReference type="GO" id="GO:0005524">
    <property type="term" value="F:ATP binding"/>
    <property type="evidence" value="ECO:0007669"/>
    <property type="project" value="UniProtKB-KW"/>
</dbReference>
<dbReference type="EMBL" id="LSSN01002018">
    <property type="protein sequence ID" value="OMJ17555.1"/>
    <property type="molecule type" value="Genomic_DNA"/>
</dbReference>
<reference evidence="5 6" key="1">
    <citation type="submission" date="2017-01" db="EMBL/GenBank/DDBJ databases">
        <authorList>
            <person name="Mah S.A."/>
            <person name="Swanson W.J."/>
            <person name="Moy G.W."/>
            <person name="Vacquier V.D."/>
        </authorList>
    </citation>
    <scope>NUCLEOTIDE SEQUENCE [LARGE SCALE GENOMIC DNA]</scope>
    <source>
        <strain evidence="5 6">GSMNP</strain>
    </source>
</reference>
<comment type="similarity">
    <text evidence="3">Belongs to the KTI12 family.</text>
</comment>
<proteinExistence type="inferred from homology"/>
<dbReference type="Proteomes" id="UP000187283">
    <property type="component" value="Unassembled WGS sequence"/>
</dbReference>
<dbReference type="Gene3D" id="3.40.50.300">
    <property type="entry name" value="P-loop containing nucleotide triphosphate hydrolases"/>
    <property type="match status" value="1"/>
</dbReference>
<accession>A0A1R1XSF8</accession>
<dbReference type="OrthoDB" id="9972657at2759"/>
<evidence type="ECO:0000313" key="5">
    <source>
        <dbReference type="EMBL" id="OMJ17555.1"/>
    </source>
</evidence>
<dbReference type="GO" id="GO:0006357">
    <property type="term" value="P:regulation of transcription by RNA polymerase II"/>
    <property type="evidence" value="ECO:0007669"/>
    <property type="project" value="UniProtKB-ARBA"/>
</dbReference>
<comment type="caution">
    <text evidence="5">The sequence shown here is derived from an EMBL/GenBank/DDBJ whole genome shotgun (WGS) entry which is preliminary data.</text>
</comment>
<keyword evidence="6" id="KW-1185">Reference proteome</keyword>
<dbReference type="STRING" id="133412.A0A1R1XSF8"/>
<dbReference type="AlphaFoldDB" id="A0A1R1XSF8"/>
<evidence type="ECO:0000256" key="3">
    <source>
        <dbReference type="ARBA" id="ARBA00025768"/>
    </source>
</evidence>
<name>A0A1R1XSF8_9FUNG</name>
<dbReference type="Pfam" id="PF08433">
    <property type="entry name" value="KTI12"/>
    <property type="match status" value="1"/>
</dbReference>
<sequence>MPLIILTGYPSSGKSTRAKQLKELFEEKFNHDSYKGSRMAVEIISDESQGISKSAYDASIEEKKARGNIMSAVERLLSKNSITIVDSLNYIKGYRYQLYCVARSLGTTHCVIQLATPIDYSRKINEKRGVEGYTDKIFEELVSRYEEPNSASRWDSPLFVVMQHLDGEILPFDSIWEALVEKKAPPPNLATAIVKSLI</sequence>